<dbReference type="EMBL" id="AWTN01000095">
    <property type="protein sequence ID" value="KGG90867.1"/>
    <property type="molecule type" value="Genomic_DNA"/>
</dbReference>
<comment type="caution">
    <text evidence="1">The sequence shown here is derived from an EMBL/GenBank/DDBJ whole genome shotgun (WGS) entry which is preliminary data.</text>
</comment>
<sequence>MCTTCANGSKACADLQFASMPPIQRYPDGITAVKCTAHSAPAAAPPLCISCGARNHPLPDGSLPCGH</sequence>
<dbReference type="Proteomes" id="UP000029567">
    <property type="component" value="Unassembled WGS sequence"/>
</dbReference>
<reference evidence="1 2" key="1">
    <citation type="submission" date="2013-09" db="EMBL/GenBank/DDBJ databases">
        <title>High correlation between genotypes and phenotypes of environmental bacteria Comamonas testosteroni strains.</title>
        <authorList>
            <person name="Liu L."/>
            <person name="Zhu W."/>
            <person name="Xia X."/>
            <person name="Xu B."/>
            <person name="Luo M."/>
            <person name="Wang G."/>
        </authorList>
    </citation>
    <scope>NUCLEOTIDE SEQUENCE [LARGE SCALE GENOMIC DNA]</scope>
    <source>
        <strain evidence="1 2">JL14</strain>
    </source>
</reference>
<name>A0A0E3BD83_9BURK</name>
<accession>A0A0E3BD83</accession>
<evidence type="ECO:0000313" key="1">
    <source>
        <dbReference type="EMBL" id="KGG90867.1"/>
    </source>
</evidence>
<evidence type="ECO:0000313" key="2">
    <source>
        <dbReference type="Proteomes" id="UP000029567"/>
    </source>
</evidence>
<proteinExistence type="predicted"/>
<protein>
    <submittedName>
        <fullName evidence="1">Uncharacterized protein</fullName>
    </submittedName>
</protein>
<organism evidence="1 2">
    <name type="scientific">Comamonas thiooxydans</name>
    <dbReference type="NCBI Taxonomy" id="363952"/>
    <lineage>
        <taxon>Bacteria</taxon>
        <taxon>Pseudomonadati</taxon>
        <taxon>Pseudomonadota</taxon>
        <taxon>Betaproteobacteria</taxon>
        <taxon>Burkholderiales</taxon>
        <taxon>Comamonadaceae</taxon>
        <taxon>Comamonas</taxon>
    </lineage>
</organism>
<dbReference type="AlphaFoldDB" id="A0A0E3BD83"/>
<gene>
    <name evidence="1" type="ORF">P245_15660</name>
</gene>